<name>A0A162FXD1_9MICO</name>
<accession>A0A162FXD1</accession>
<keyword evidence="3 10" id="KW-0813">Transport</keyword>
<dbReference type="Proteomes" id="UP000076717">
    <property type="component" value="Unassembled WGS sequence"/>
</dbReference>
<keyword evidence="13" id="KW-1185">Reference proteome</keyword>
<dbReference type="Gene3D" id="1.10.1200.120">
    <property type="entry name" value="Large-conductance mechanosensitive channel, MscL, domain 1"/>
    <property type="match status" value="1"/>
</dbReference>
<comment type="similarity">
    <text evidence="2 10">Belongs to the MscL family.</text>
</comment>
<keyword evidence="5 10" id="KW-0812">Transmembrane</keyword>
<dbReference type="PANTHER" id="PTHR30266">
    <property type="entry name" value="MECHANOSENSITIVE CHANNEL MSCL"/>
    <property type="match status" value="1"/>
</dbReference>
<dbReference type="GO" id="GO:0005886">
    <property type="term" value="C:plasma membrane"/>
    <property type="evidence" value="ECO:0007669"/>
    <property type="project" value="UniProtKB-SubCell"/>
</dbReference>
<dbReference type="NCBIfam" id="TIGR00220">
    <property type="entry name" value="mscL"/>
    <property type="match status" value="1"/>
</dbReference>
<dbReference type="PRINTS" id="PR01264">
    <property type="entry name" value="MECHCHANNEL"/>
</dbReference>
<evidence type="ECO:0000256" key="7">
    <source>
        <dbReference type="ARBA" id="ARBA00023065"/>
    </source>
</evidence>
<feature type="transmembrane region" description="Helical" evidence="10">
    <location>
        <begin position="12"/>
        <end position="39"/>
    </location>
</feature>
<proteinExistence type="inferred from homology"/>
<dbReference type="InterPro" id="IPR001185">
    <property type="entry name" value="MS_channel"/>
</dbReference>
<reference evidence="12 13" key="1">
    <citation type="submission" date="2015-08" db="EMBL/GenBank/DDBJ databases">
        <title>Draft Genome Sequence of Rathayibacter sp. Strain VKM Ac-2596 Isolated from Leaf Gall Induced by Plant-Parasitic Nematodes.</title>
        <authorList>
            <person name="Vasilenko O.V."/>
            <person name="Starodumova I.P."/>
            <person name="Tarlachkov S.V."/>
            <person name="Dorofeeva L.V."/>
            <person name="Evtushenko L.I."/>
        </authorList>
    </citation>
    <scope>NUCLEOTIDE SEQUENCE [LARGE SCALE GENOMIC DNA]</scope>
    <source>
        <strain evidence="12 13">VKM Ac-2596</strain>
    </source>
</reference>
<evidence type="ECO:0000256" key="8">
    <source>
        <dbReference type="ARBA" id="ARBA00023136"/>
    </source>
</evidence>
<evidence type="ECO:0000256" key="6">
    <source>
        <dbReference type="ARBA" id="ARBA00022989"/>
    </source>
</evidence>
<dbReference type="InterPro" id="IPR037673">
    <property type="entry name" value="MSC/AndL"/>
</dbReference>
<evidence type="ECO:0000256" key="1">
    <source>
        <dbReference type="ARBA" id="ARBA00004651"/>
    </source>
</evidence>
<dbReference type="GO" id="GO:0008381">
    <property type="term" value="F:mechanosensitive monoatomic ion channel activity"/>
    <property type="evidence" value="ECO:0007669"/>
    <property type="project" value="UniProtKB-UniRule"/>
</dbReference>
<sequence>MINGFKEFILRGNVIDLAVAVVIGAAFTTIVNALVTGIFNPVIGLLFDASSLDSLTWEIRAAGNGQDASVIAWGSVVSALIQFLIVAFVLYFAFVLPINHLKDAAFATKAAGAPTEDRAPTELELLADIRDLLTERGAGGRRALRTALGLSLPRRGASDPPRRVRGRRDTRQ</sequence>
<evidence type="ECO:0000256" key="9">
    <source>
        <dbReference type="ARBA" id="ARBA00023303"/>
    </source>
</evidence>
<keyword evidence="8 10" id="KW-0472">Membrane</keyword>
<feature type="transmembrane region" description="Helical" evidence="10">
    <location>
        <begin position="70"/>
        <end position="94"/>
    </location>
</feature>
<evidence type="ECO:0000256" key="2">
    <source>
        <dbReference type="ARBA" id="ARBA00007254"/>
    </source>
</evidence>
<evidence type="ECO:0000256" key="3">
    <source>
        <dbReference type="ARBA" id="ARBA00022448"/>
    </source>
</evidence>
<keyword evidence="7 10" id="KW-0406">Ion transport</keyword>
<feature type="region of interest" description="Disordered" evidence="11">
    <location>
        <begin position="152"/>
        <end position="172"/>
    </location>
</feature>
<feature type="compositionally biased region" description="Basic and acidic residues" evidence="11">
    <location>
        <begin position="156"/>
        <end position="172"/>
    </location>
</feature>
<dbReference type="PATRIC" id="fig|1671680.3.peg.2051"/>
<evidence type="ECO:0000313" key="12">
    <source>
        <dbReference type="EMBL" id="KZX20940.1"/>
    </source>
</evidence>
<evidence type="ECO:0000313" key="13">
    <source>
        <dbReference type="Proteomes" id="UP000076717"/>
    </source>
</evidence>
<evidence type="ECO:0000256" key="5">
    <source>
        <dbReference type="ARBA" id="ARBA00022692"/>
    </source>
</evidence>
<gene>
    <name evidence="10 12" type="primary">mscL</name>
    <name evidence="12" type="ORF">ACH61_01926</name>
</gene>
<keyword evidence="9 10" id="KW-0407">Ion channel</keyword>
<comment type="subcellular location">
    <subcellularLocation>
        <location evidence="1 10">Cell membrane</location>
        <topology evidence="1 10">Multi-pass membrane protein</topology>
    </subcellularLocation>
</comment>
<dbReference type="InterPro" id="IPR036019">
    <property type="entry name" value="MscL_channel"/>
</dbReference>
<dbReference type="EMBL" id="LIIN01000062">
    <property type="protein sequence ID" value="KZX20940.1"/>
    <property type="molecule type" value="Genomic_DNA"/>
</dbReference>
<comment type="function">
    <text evidence="10">Channel that opens in response to stretch forces in the membrane lipid bilayer. May participate in the regulation of osmotic pressure changes within the cell.</text>
</comment>
<dbReference type="InterPro" id="IPR019823">
    <property type="entry name" value="Mechanosensitive_channel_CS"/>
</dbReference>
<keyword evidence="6 10" id="KW-1133">Transmembrane helix</keyword>
<dbReference type="Pfam" id="PF01741">
    <property type="entry name" value="MscL"/>
    <property type="match status" value="1"/>
</dbReference>
<keyword evidence="4 10" id="KW-1003">Cell membrane</keyword>
<protein>
    <recommendedName>
        <fullName evidence="10">Large-conductance mechanosensitive channel</fullName>
    </recommendedName>
</protein>
<dbReference type="RefSeq" id="WP_068211319.1">
    <property type="nucleotide sequence ID" value="NZ_LIIN01000062.1"/>
</dbReference>
<evidence type="ECO:0000256" key="10">
    <source>
        <dbReference type="HAMAP-Rule" id="MF_00115"/>
    </source>
</evidence>
<dbReference type="PROSITE" id="PS01327">
    <property type="entry name" value="MSCL"/>
    <property type="match status" value="1"/>
</dbReference>
<dbReference type="SUPFAM" id="SSF81330">
    <property type="entry name" value="Gated mechanosensitive channel"/>
    <property type="match status" value="1"/>
</dbReference>
<evidence type="ECO:0000256" key="4">
    <source>
        <dbReference type="ARBA" id="ARBA00022475"/>
    </source>
</evidence>
<evidence type="ECO:0000256" key="11">
    <source>
        <dbReference type="SAM" id="MobiDB-lite"/>
    </source>
</evidence>
<comment type="subunit">
    <text evidence="10">Homopentamer.</text>
</comment>
<dbReference type="PANTHER" id="PTHR30266:SF2">
    <property type="entry name" value="LARGE-CONDUCTANCE MECHANOSENSITIVE CHANNEL"/>
    <property type="match status" value="1"/>
</dbReference>
<comment type="caution">
    <text evidence="12">The sequence shown here is derived from an EMBL/GenBank/DDBJ whole genome shotgun (WGS) entry which is preliminary data.</text>
</comment>
<organism evidence="12 13">
    <name type="scientific">Rathayibacter tanaceti</name>
    <dbReference type="NCBI Taxonomy" id="1671680"/>
    <lineage>
        <taxon>Bacteria</taxon>
        <taxon>Bacillati</taxon>
        <taxon>Actinomycetota</taxon>
        <taxon>Actinomycetes</taxon>
        <taxon>Micrococcales</taxon>
        <taxon>Microbacteriaceae</taxon>
        <taxon>Rathayibacter</taxon>
    </lineage>
</organism>
<dbReference type="HAMAP" id="MF_00115">
    <property type="entry name" value="MscL"/>
    <property type="match status" value="1"/>
</dbReference>
<dbReference type="AlphaFoldDB" id="A0A162FXD1"/>